<dbReference type="Gene3D" id="3.40.1280.10">
    <property type="match status" value="1"/>
</dbReference>
<feature type="domain" description="RNA 2-O ribose methyltransferase substrate binding" evidence="4">
    <location>
        <begin position="4"/>
        <end position="80"/>
    </location>
</feature>
<dbReference type="InterPro" id="IPR029028">
    <property type="entry name" value="Alpha/beta_knot_MTases"/>
</dbReference>
<gene>
    <name evidence="5" type="primary">rlmB</name>
    <name evidence="5" type="ORF">FL622_14540</name>
</gene>
<keyword evidence="6" id="KW-1185">Reference proteome</keyword>
<dbReference type="PANTHER" id="PTHR46429:SF1">
    <property type="entry name" value="23S RRNA (GUANOSINE-2'-O-)-METHYLTRANSFERASE RLMB"/>
    <property type="match status" value="1"/>
</dbReference>
<dbReference type="GO" id="GO:0005829">
    <property type="term" value="C:cytosol"/>
    <property type="evidence" value="ECO:0007669"/>
    <property type="project" value="TreeGrafter"/>
</dbReference>
<reference evidence="5 6" key="1">
    <citation type="submission" date="2019-07" db="EMBL/GenBank/DDBJ databases">
        <title>Insights of Desulfuromonas acetexigens electromicrobiology.</title>
        <authorList>
            <person name="Katuri K."/>
            <person name="Sapireddy V."/>
            <person name="Shaw D.R."/>
            <person name="Saikaly P."/>
        </authorList>
    </citation>
    <scope>NUCLEOTIDE SEQUENCE [LARGE SCALE GENOMIC DNA]</scope>
    <source>
        <strain evidence="5 6">2873</strain>
    </source>
</reference>
<dbReference type="InterPro" id="IPR029026">
    <property type="entry name" value="tRNA_m1G_MTases_N"/>
</dbReference>
<dbReference type="RefSeq" id="WP_092054183.1">
    <property type="nucleotide sequence ID" value="NZ_FOJJ01000004.1"/>
</dbReference>
<evidence type="ECO:0000313" key="6">
    <source>
        <dbReference type="Proteomes" id="UP000317155"/>
    </source>
</evidence>
<keyword evidence="2 5" id="KW-0489">Methyltransferase</keyword>
<comment type="caution">
    <text evidence="5">The sequence shown here is derived from an EMBL/GenBank/DDBJ whole genome shotgun (WGS) entry which is preliminary data.</text>
</comment>
<dbReference type="Pfam" id="PF08032">
    <property type="entry name" value="SpoU_sub_bind"/>
    <property type="match status" value="1"/>
</dbReference>
<organism evidence="5 6">
    <name type="scientific">Trichloromonas acetexigens</name>
    <dbReference type="NCBI Taxonomy" id="38815"/>
    <lineage>
        <taxon>Bacteria</taxon>
        <taxon>Pseudomonadati</taxon>
        <taxon>Thermodesulfobacteriota</taxon>
        <taxon>Desulfuromonadia</taxon>
        <taxon>Desulfuromonadales</taxon>
        <taxon>Trichloromonadaceae</taxon>
        <taxon>Trichloromonas</taxon>
    </lineage>
</organism>
<dbReference type="SUPFAM" id="SSF55315">
    <property type="entry name" value="L30e-like"/>
    <property type="match status" value="1"/>
</dbReference>
<dbReference type="NCBIfam" id="TIGR00186">
    <property type="entry name" value="rRNA_methyl_3"/>
    <property type="match status" value="1"/>
</dbReference>
<evidence type="ECO:0000256" key="3">
    <source>
        <dbReference type="ARBA" id="ARBA00022679"/>
    </source>
</evidence>
<protein>
    <submittedName>
        <fullName evidence="5">23S rRNA (Guanosine(2251)-2'-O)-methyltransferase RlmB</fullName>
    </submittedName>
</protein>
<dbReference type="OrthoDB" id="9785673at2"/>
<evidence type="ECO:0000259" key="4">
    <source>
        <dbReference type="SMART" id="SM00967"/>
    </source>
</evidence>
<dbReference type="SUPFAM" id="SSF75217">
    <property type="entry name" value="alpha/beta knot"/>
    <property type="match status" value="1"/>
</dbReference>
<proteinExistence type="inferred from homology"/>
<name>A0A550J7I1_9BACT</name>
<dbReference type="FunFam" id="3.40.1280.10:FF:000008">
    <property type="entry name" value="Group 3 RNA methyltransferase TrmH"/>
    <property type="match status" value="1"/>
</dbReference>
<dbReference type="InterPro" id="IPR029064">
    <property type="entry name" value="Ribosomal_eL30-like_sf"/>
</dbReference>
<sequence>MNDVVYGLNPVREALAGERRKPLELFVARDARSPRVDEVLAEAERRQVPVRRRERKDLDRLAGNGYHQGLVLSIEPFAYVELEELFERWRRSGERAFFLVLDGLTDPHNFGAVLRSAEAAGCHGVITAKDRACSVTAVVDRAAAGALAHLPLCQVTNIARTLEELKEAGCWVFGLAGEEGAQPLFDVDLAGDLVLVLGSEGSGLRPNVRRHCDGLLSIPMRGTLSSLNASVAAGVALFEVVRRRQGTRSDKI</sequence>
<dbReference type="CDD" id="cd18103">
    <property type="entry name" value="SpoU-like_RlmB"/>
    <property type="match status" value="1"/>
</dbReference>
<dbReference type="Pfam" id="PF00588">
    <property type="entry name" value="SpoU_methylase"/>
    <property type="match status" value="1"/>
</dbReference>
<dbReference type="InterPro" id="IPR001537">
    <property type="entry name" value="SpoU_MeTrfase"/>
</dbReference>
<evidence type="ECO:0000313" key="5">
    <source>
        <dbReference type="EMBL" id="TRO79190.1"/>
    </source>
</evidence>
<accession>A0A550J7I1</accession>
<keyword evidence="3 5" id="KW-0808">Transferase</keyword>
<dbReference type="GO" id="GO:0008173">
    <property type="term" value="F:RNA methyltransferase activity"/>
    <property type="evidence" value="ECO:0007669"/>
    <property type="project" value="InterPro"/>
</dbReference>
<dbReference type="PANTHER" id="PTHR46429">
    <property type="entry name" value="23S RRNA (GUANOSINE-2'-O-)-METHYLTRANSFERASE RLMB"/>
    <property type="match status" value="1"/>
</dbReference>
<dbReference type="AlphaFoldDB" id="A0A550J7I1"/>
<dbReference type="EMBL" id="VJVV01000012">
    <property type="protein sequence ID" value="TRO79190.1"/>
    <property type="molecule type" value="Genomic_DNA"/>
</dbReference>
<dbReference type="GO" id="GO:0032259">
    <property type="term" value="P:methylation"/>
    <property type="evidence" value="ECO:0007669"/>
    <property type="project" value="UniProtKB-KW"/>
</dbReference>
<dbReference type="GO" id="GO:0003723">
    <property type="term" value="F:RNA binding"/>
    <property type="evidence" value="ECO:0007669"/>
    <property type="project" value="InterPro"/>
</dbReference>
<dbReference type="SMART" id="SM00967">
    <property type="entry name" value="SpoU_sub_bind"/>
    <property type="match status" value="1"/>
</dbReference>
<dbReference type="InterPro" id="IPR004441">
    <property type="entry name" value="rRNA_MeTrfase_TrmH"/>
</dbReference>
<comment type="similarity">
    <text evidence="1">Belongs to the class IV-like SAM-binding methyltransferase superfamily. RNA methyltransferase TrmH family.</text>
</comment>
<evidence type="ECO:0000256" key="2">
    <source>
        <dbReference type="ARBA" id="ARBA00022603"/>
    </source>
</evidence>
<dbReference type="Gene3D" id="3.30.1330.30">
    <property type="match status" value="1"/>
</dbReference>
<dbReference type="InterPro" id="IPR013123">
    <property type="entry name" value="SpoU_subst-bd"/>
</dbReference>
<dbReference type="GO" id="GO:0006396">
    <property type="term" value="P:RNA processing"/>
    <property type="evidence" value="ECO:0007669"/>
    <property type="project" value="InterPro"/>
</dbReference>
<dbReference type="Proteomes" id="UP000317155">
    <property type="component" value="Unassembled WGS sequence"/>
</dbReference>
<evidence type="ECO:0000256" key="1">
    <source>
        <dbReference type="ARBA" id="ARBA00007228"/>
    </source>
</evidence>